<keyword evidence="1" id="KW-0812">Transmembrane</keyword>
<accession>A0ABV7ZIM4</accession>
<keyword evidence="3" id="KW-1185">Reference proteome</keyword>
<evidence type="ECO:0000256" key="1">
    <source>
        <dbReference type="SAM" id="Phobius"/>
    </source>
</evidence>
<gene>
    <name evidence="2" type="ORF">ACFOPX_05465</name>
</gene>
<dbReference type="PRINTS" id="PR01776">
    <property type="entry name" value="HPOMPFAMILY"/>
</dbReference>
<keyword evidence="1" id="KW-0472">Membrane</keyword>
<dbReference type="Proteomes" id="UP001595783">
    <property type="component" value="Unassembled WGS sequence"/>
</dbReference>
<feature type="transmembrane region" description="Helical" evidence="1">
    <location>
        <begin position="312"/>
        <end position="333"/>
    </location>
</feature>
<dbReference type="EMBL" id="JBHRZO010000036">
    <property type="protein sequence ID" value="MFC3847976.1"/>
    <property type="molecule type" value="Genomic_DNA"/>
</dbReference>
<reference evidence="3" key="1">
    <citation type="journal article" date="2019" name="Int. J. Syst. Evol. Microbiol.">
        <title>The Global Catalogue of Microorganisms (GCM) 10K type strain sequencing project: providing services to taxonomists for standard genome sequencing and annotation.</title>
        <authorList>
            <consortium name="The Broad Institute Genomics Platform"/>
            <consortium name="The Broad Institute Genome Sequencing Center for Infectious Disease"/>
            <person name="Wu L."/>
            <person name="Ma J."/>
        </authorList>
    </citation>
    <scope>NUCLEOTIDE SEQUENCE [LARGE SCALE GENOMIC DNA]</scope>
    <source>
        <strain evidence="3">CCUG 53816</strain>
    </source>
</reference>
<protein>
    <recommendedName>
        <fullName evidence="4">Outer membrane protein</fullName>
    </recommendedName>
</protein>
<sequence length="406" mass="44973">MWDCTKSIENIRKDANAFFQALNESVGAAGFVGNFSNSALYARLKTDLESGNFTAVNALLNAYAGGNADMVTYMLETFKNNPVWIMSVIPDNAPTTRGPNAPDNVDYCYASPDAGLAFKQGYKVCQYNGSWANSIFLGYFGFLDPAFNNAKQEIAAVLPSAQASIQTAQNATLNLEHFTPIPTYALPTISTTPLPPQKPLPSAPTITANPNPLPTLNKPQTPLVSLNTPTNIQNNKLQTGLQAEAGYQKYFNPFVGLSCYGHLAYRYLVMGKPMLTTRINAINRYSVGFGTNFLFNFYSKIRLNRAGDTPRIQSYGVFAGLLGVFNLWSASFFGDRTHYMRNNVNLNATLGLSMRINRFKWMFGVQMPLTNGNRKLTMQKPIGTEVFTFLDNYKSANLFLNFVSFY</sequence>
<keyword evidence="1" id="KW-1133">Transmembrane helix</keyword>
<name>A0ABV7ZIM4_9HELI</name>
<dbReference type="RefSeq" id="WP_382262643.1">
    <property type="nucleotide sequence ID" value="NZ_JBHRZO010000036.1"/>
</dbReference>
<proteinExistence type="predicted"/>
<organism evidence="2 3">
    <name type="scientific">Helicobacter baculiformis</name>
    <dbReference type="NCBI Taxonomy" id="427351"/>
    <lineage>
        <taxon>Bacteria</taxon>
        <taxon>Pseudomonadati</taxon>
        <taxon>Campylobacterota</taxon>
        <taxon>Epsilonproteobacteria</taxon>
        <taxon>Campylobacterales</taxon>
        <taxon>Helicobacteraceae</taxon>
        <taxon>Helicobacter</taxon>
    </lineage>
</organism>
<evidence type="ECO:0000313" key="2">
    <source>
        <dbReference type="EMBL" id="MFC3847976.1"/>
    </source>
</evidence>
<comment type="caution">
    <text evidence="2">The sequence shown here is derived from an EMBL/GenBank/DDBJ whole genome shotgun (WGS) entry which is preliminary data.</text>
</comment>
<evidence type="ECO:0000313" key="3">
    <source>
        <dbReference type="Proteomes" id="UP001595783"/>
    </source>
</evidence>
<dbReference type="InterPro" id="IPR002718">
    <property type="entry name" value="OMP_Helicobacter"/>
</dbReference>
<evidence type="ECO:0008006" key="4">
    <source>
        <dbReference type="Google" id="ProtNLM"/>
    </source>
</evidence>